<protein>
    <submittedName>
        <fullName evidence="7">Multidrug resistance protein 1</fullName>
    </submittedName>
</protein>
<keyword evidence="4 5" id="KW-0472">Membrane</keyword>
<evidence type="ECO:0000259" key="6">
    <source>
        <dbReference type="PROSITE" id="PS50929"/>
    </source>
</evidence>
<sequence length="87" mass="9376">IRTVAAYNREEAAMIQYGKALDEPRKQDVRRAWMGGASFGAIQFVMYGTYAVGLFFGAYRVAAGAYTGGQVLQVLIATLMGGFSLGQ</sequence>
<comment type="subcellular location">
    <subcellularLocation>
        <location evidence="1">Membrane</location>
        <topology evidence="1">Multi-pass membrane protein</topology>
    </subcellularLocation>
</comment>
<dbReference type="GO" id="GO:0016020">
    <property type="term" value="C:membrane"/>
    <property type="evidence" value="ECO:0007669"/>
    <property type="project" value="UniProtKB-SubCell"/>
</dbReference>
<dbReference type="Gene3D" id="1.20.1560.10">
    <property type="entry name" value="ABC transporter type 1, transmembrane domain"/>
    <property type="match status" value="1"/>
</dbReference>
<dbReference type="PANTHER" id="PTHR24221:SF503">
    <property type="entry name" value="MITOCHONDRIAL POTASSIUM CHANNEL ATP-BINDING SUBUNIT"/>
    <property type="match status" value="1"/>
</dbReference>
<dbReference type="AlphaFoldDB" id="A0A2J7ZFM3"/>
<dbReference type="InterPro" id="IPR036640">
    <property type="entry name" value="ABC1_TM_sf"/>
</dbReference>
<accession>A0A2J7ZFM3</accession>
<feature type="transmembrane region" description="Helical" evidence="5">
    <location>
        <begin position="65"/>
        <end position="85"/>
    </location>
</feature>
<evidence type="ECO:0000256" key="3">
    <source>
        <dbReference type="ARBA" id="ARBA00022989"/>
    </source>
</evidence>
<keyword evidence="2 5" id="KW-0812">Transmembrane</keyword>
<dbReference type="PANTHER" id="PTHR24221">
    <property type="entry name" value="ATP-BINDING CASSETTE SUB-FAMILY B"/>
    <property type="match status" value="1"/>
</dbReference>
<dbReference type="EMBL" id="PGGS01004362">
    <property type="protein sequence ID" value="PNG99047.1"/>
    <property type="molecule type" value="Genomic_DNA"/>
</dbReference>
<evidence type="ECO:0000313" key="8">
    <source>
        <dbReference type="Proteomes" id="UP000236333"/>
    </source>
</evidence>
<dbReference type="Pfam" id="PF00664">
    <property type="entry name" value="ABC_membrane"/>
    <property type="match status" value="1"/>
</dbReference>
<dbReference type="InterPro" id="IPR011527">
    <property type="entry name" value="ABC1_TM_dom"/>
</dbReference>
<dbReference type="SUPFAM" id="SSF90123">
    <property type="entry name" value="ABC transporter transmembrane region"/>
    <property type="match status" value="1"/>
</dbReference>
<organism evidence="7 8">
    <name type="scientific">Tetrabaena socialis</name>
    <dbReference type="NCBI Taxonomy" id="47790"/>
    <lineage>
        <taxon>Eukaryota</taxon>
        <taxon>Viridiplantae</taxon>
        <taxon>Chlorophyta</taxon>
        <taxon>core chlorophytes</taxon>
        <taxon>Chlorophyceae</taxon>
        <taxon>CS clade</taxon>
        <taxon>Chlamydomonadales</taxon>
        <taxon>Tetrabaenaceae</taxon>
        <taxon>Tetrabaena</taxon>
    </lineage>
</organism>
<keyword evidence="3 5" id="KW-1133">Transmembrane helix</keyword>
<keyword evidence="8" id="KW-1185">Reference proteome</keyword>
<feature type="transmembrane region" description="Helical" evidence="5">
    <location>
        <begin position="33"/>
        <end position="59"/>
    </location>
</feature>
<evidence type="ECO:0000256" key="5">
    <source>
        <dbReference type="SAM" id="Phobius"/>
    </source>
</evidence>
<evidence type="ECO:0000256" key="2">
    <source>
        <dbReference type="ARBA" id="ARBA00022692"/>
    </source>
</evidence>
<dbReference type="InterPro" id="IPR039421">
    <property type="entry name" value="Type_1_exporter"/>
</dbReference>
<reference evidence="7 8" key="1">
    <citation type="journal article" date="2017" name="Mol. Biol. Evol.">
        <title>The 4-celled Tetrabaena socialis nuclear genome reveals the essential components for genetic control of cell number at the origin of multicellularity in the volvocine lineage.</title>
        <authorList>
            <person name="Featherston J."/>
            <person name="Arakaki Y."/>
            <person name="Hanschen E.R."/>
            <person name="Ferris P.J."/>
            <person name="Michod R.E."/>
            <person name="Olson B.J.S.C."/>
            <person name="Nozaki H."/>
            <person name="Durand P.M."/>
        </authorList>
    </citation>
    <scope>NUCLEOTIDE SEQUENCE [LARGE SCALE GENOMIC DNA]</scope>
    <source>
        <strain evidence="7 8">NIES-571</strain>
    </source>
</reference>
<feature type="domain" description="ABC transmembrane type-1" evidence="6">
    <location>
        <begin position="1"/>
        <end position="87"/>
    </location>
</feature>
<comment type="caution">
    <text evidence="7">The sequence shown here is derived from an EMBL/GenBank/DDBJ whole genome shotgun (WGS) entry which is preliminary data.</text>
</comment>
<feature type="non-terminal residue" evidence="7">
    <location>
        <position position="87"/>
    </location>
</feature>
<proteinExistence type="predicted"/>
<dbReference type="GO" id="GO:0005524">
    <property type="term" value="F:ATP binding"/>
    <property type="evidence" value="ECO:0007669"/>
    <property type="project" value="InterPro"/>
</dbReference>
<name>A0A2J7ZFM3_9CHLO</name>
<evidence type="ECO:0000256" key="1">
    <source>
        <dbReference type="ARBA" id="ARBA00004141"/>
    </source>
</evidence>
<evidence type="ECO:0000313" key="7">
    <source>
        <dbReference type="EMBL" id="PNG99047.1"/>
    </source>
</evidence>
<feature type="non-terminal residue" evidence="7">
    <location>
        <position position="1"/>
    </location>
</feature>
<dbReference type="PROSITE" id="PS50929">
    <property type="entry name" value="ABC_TM1F"/>
    <property type="match status" value="1"/>
</dbReference>
<evidence type="ECO:0000256" key="4">
    <source>
        <dbReference type="ARBA" id="ARBA00023136"/>
    </source>
</evidence>
<dbReference type="GO" id="GO:0140359">
    <property type="term" value="F:ABC-type transporter activity"/>
    <property type="evidence" value="ECO:0007669"/>
    <property type="project" value="InterPro"/>
</dbReference>
<dbReference type="OrthoDB" id="6500128at2759"/>
<dbReference type="Proteomes" id="UP000236333">
    <property type="component" value="Unassembled WGS sequence"/>
</dbReference>
<gene>
    <name evidence="7" type="ORF">TSOC_015183</name>
</gene>